<dbReference type="InterPro" id="IPR021534">
    <property type="entry name" value="DUF3192"/>
</dbReference>
<evidence type="ECO:0000313" key="3">
    <source>
        <dbReference type="Proteomes" id="UP000320359"/>
    </source>
</evidence>
<keyword evidence="3" id="KW-1185">Reference proteome</keyword>
<accession>A0A552X1Y4</accession>
<sequence>MKKIMLLSAGLLSVSLLSGCVVVVDGDKRVKRESASFEVREEKNRAAISQLNIGTSPSAVLMKMGTPDFDERLSRDGVEYRVLYYRTQRVTADGMTTKDECTPLVFANGELLGWGQSKLDAIERS</sequence>
<dbReference type="Proteomes" id="UP000320359">
    <property type="component" value="Unassembled WGS sequence"/>
</dbReference>
<dbReference type="PROSITE" id="PS51257">
    <property type="entry name" value="PROKAR_LIPOPROTEIN"/>
    <property type="match status" value="1"/>
</dbReference>
<name>A0A552X1Y4_9GAMM</name>
<dbReference type="RefSeq" id="WP_143235884.1">
    <property type="nucleotide sequence ID" value="NZ_VJWL01000002.1"/>
</dbReference>
<dbReference type="Gene3D" id="3.30.1450.10">
    <property type="match status" value="1"/>
</dbReference>
<reference evidence="2 3" key="1">
    <citation type="submission" date="2019-07" db="EMBL/GenBank/DDBJ databases">
        <authorList>
            <person name="Yang M."/>
            <person name="Zhao D."/>
            <person name="Xiang H."/>
        </authorList>
    </citation>
    <scope>NUCLEOTIDE SEQUENCE [LARGE SCALE GENOMIC DNA]</scope>
    <source>
        <strain evidence="2 3">IM1326</strain>
    </source>
</reference>
<dbReference type="InterPro" id="IPR037873">
    <property type="entry name" value="BamE-like"/>
</dbReference>
<evidence type="ECO:0000313" key="2">
    <source>
        <dbReference type="EMBL" id="TRW48899.1"/>
    </source>
</evidence>
<gene>
    <name evidence="2" type="ORF">FM042_07910</name>
</gene>
<organism evidence="2 3">
    <name type="scientific">Aliidiomarina halalkaliphila</name>
    <dbReference type="NCBI Taxonomy" id="2593535"/>
    <lineage>
        <taxon>Bacteria</taxon>
        <taxon>Pseudomonadati</taxon>
        <taxon>Pseudomonadota</taxon>
        <taxon>Gammaproteobacteria</taxon>
        <taxon>Alteromonadales</taxon>
        <taxon>Idiomarinaceae</taxon>
        <taxon>Aliidiomarina</taxon>
    </lineage>
</organism>
<dbReference type="AlphaFoldDB" id="A0A552X1Y4"/>
<keyword evidence="1" id="KW-0732">Signal</keyword>
<protein>
    <submittedName>
        <fullName evidence="2">DUF3192 domain-containing protein</fullName>
    </submittedName>
</protein>
<proteinExistence type="predicted"/>
<evidence type="ECO:0000256" key="1">
    <source>
        <dbReference type="ARBA" id="ARBA00022729"/>
    </source>
</evidence>
<dbReference type="Pfam" id="PF11399">
    <property type="entry name" value="DUF3192"/>
    <property type="match status" value="1"/>
</dbReference>
<comment type="caution">
    <text evidence="2">The sequence shown here is derived from an EMBL/GenBank/DDBJ whole genome shotgun (WGS) entry which is preliminary data.</text>
</comment>
<dbReference type="OrthoDB" id="6399368at2"/>
<dbReference type="EMBL" id="VJWL01000002">
    <property type="protein sequence ID" value="TRW48899.1"/>
    <property type="molecule type" value="Genomic_DNA"/>
</dbReference>